<dbReference type="Proteomes" id="UP000198832">
    <property type="component" value="Unassembled WGS sequence"/>
</dbReference>
<dbReference type="InterPro" id="IPR052336">
    <property type="entry name" value="MlaD_Phospholipid_Transporter"/>
</dbReference>
<dbReference type="RefSeq" id="WP_091124193.1">
    <property type="nucleotide sequence ID" value="NZ_FOLB01000008.1"/>
</dbReference>
<keyword evidence="1" id="KW-0472">Membrane</keyword>
<keyword evidence="5" id="KW-1185">Reference proteome</keyword>
<dbReference type="GO" id="GO:0005576">
    <property type="term" value="C:extracellular region"/>
    <property type="evidence" value="ECO:0007669"/>
    <property type="project" value="TreeGrafter"/>
</dbReference>
<gene>
    <name evidence="4" type="ORF">SAMN04487968_108166</name>
</gene>
<accession>A0A1I1KJL7</accession>
<evidence type="ECO:0000259" key="3">
    <source>
        <dbReference type="Pfam" id="PF11887"/>
    </source>
</evidence>
<reference evidence="4 5" key="1">
    <citation type="submission" date="2016-10" db="EMBL/GenBank/DDBJ databases">
        <authorList>
            <person name="de Groot N.N."/>
        </authorList>
    </citation>
    <scope>NUCLEOTIDE SEQUENCE [LARGE SCALE GENOMIC DNA]</scope>
    <source>
        <strain evidence="4 5">CGMCC 1.7056</strain>
    </source>
</reference>
<dbReference type="Pfam" id="PF11887">
    <property type="entry name" value="Mce4_CUP1"/>
    <property type="match status" value="1"/>
</dbReference>
<proteinExistence type="predicted"/>
<dbReference type="InterPro" id="IPR005693">
    <property type="entry name" value="Mce"/>
</dbReference>
<dbReference type="OrthoDB" id="4516955at2"/>
<name>A0A1I1KJL7_9ACTN</name>
<feature type="transmembrane region" description="Helical" evidence="1">
    <location>
        <begin position="6"/>
        <end position="26"/>
    </location>
</feature>
<sequence length="384" mass="40182">MTTRILRWLVPGVIAILVVTAGVTMFTGGGERTLVAHFPRTVSIYEGSDVRVLGVPVGKVDEVTPNGTDVKVTMHYADDVQVPADAKAVIVAPSVVGDRFVQLTPAYTRGPVLEDGAVLDTSRTAVPLELDDIYGSLDKLVVALGPTGANKNGALSDLLDQTAKNFGGEGTQVRQTIGDFGKLSKTLDDNKDALFGSAAQLQSFVSTLAQNDSTVRGFNTSLSRVSTMLEGERGDLAASLRNLATALGDVTTFVRTNKDALHSDIGGLNRVAKVLVKRRNELNEVLDDAPLALDNLFHAYDPNAGTLDTSANLQSTVGNVVNDPSLTMCTILNQADKSGSLCNLVDSVLPRGSVFGAGTGSAVGKHSDPTLGGLVRTPARGGAR</sequence>
<evidence type="ECO:0000313" key="5">
    <source>
        <dbReference type="Proteomes" id="UP000198832"/>
    </source>
</evidence>
<dbReference type="PANTHER" id="PTHR33371:SF4">
    <property type="entry name" value="INTERMEMBRANE PHOSPHOLIPID TRANSPORT SYSTEM BINDING PROTEIN MLAD"/>
    <property type="match status" value="1"/>
</dbReference>
<dbReference type="STRING" id="574651.SAMN04487968_108166"/>
<dbReference type="PANTHER" id="PTHR33371">
    <property type="entry name" value="INTERMEMBRANE PHOSPHOLIPID TRANSPORT SYSTEM BINDING PROTEIN MLAD-RELATED"/>
    <property type="match status" value="1"/>
</dbReference>
<feature type="domain" description="Mammalian cell entry C-terminal" evidence="3">
    <location>
        <begin position="112"/>
        <end position="289"/>
    </location>
</feature>
<keyword evidence="1" id="KW-0812">Transmembrane</keyword>
<organism evidence="4 5">
    <name type="scientific">Nocardioides terrae</name>
    <dbReference type="NCBI Taxonomy" id="574651"/>
    <lineage>
        <taxon>Bacteria</taxon>
        <taxon>Bacillati</taxon>
        <taxon>Actinomycetota</taxon>
        <taxon>Actinomycetes</taxon>
        <taxon>Propionibacteriales</taxon>
        <taxon>Nocardioidaceae</taxon>
        <taxon>Nocardioides</taxon>
    </lineage>
</organism>
<dbReference type="NCBIfam" id="TIGR00996">
    <property type="entry name" value="Mtu_fam_mce"/>
    <property type="match status" value="1"/>
</dbReference>
<protein>
    <submittedName>
        <fullName evidence="4">Virulence factor Mce family protein</fullName>
    </submittedName>
</protein>
<evidence type="ECO:0000313" key="4">
    <source>
        <dbReference type="EMBL" id="SFC60472.1"/>
    </source>
</evidence>
<dbReference type="InterPro" id="IPR024516">
    <property type="entry name" value="Mce_C"/>
</dbReference>
<evidence type="ECO:0000259" key="2">
    <source>
        <dbReference type="Pfam" id="PF02470"/>
    </source>
</evidence>
<feature type="domain" description="Mce/MlaD" evidence="2">
    <location>
        <begin position="32"/>
        <end position="105"/>
    </location>
</feature>
<keyword evidence="1" id="KW-1133">Transmembrane helix</keyword>
<dbReference type="Pfam" id="PF02470">
    <property type="entry name" value="MlaD"/>
    <property type="match status" value="1"/>
</dbReference>
<dbReference type="AlphaFoldDB" id="A0A1I1KJL7"/>
<dbReference type="EMBL" id="FOLB01000008">
    <property type="protein sequence ID" value="SFC60472.1"/>
    <property type="molecule type" value="Genomic_DNA"/>
</dbReference>
<evidence type="ECO:0000256" key="1">
    <source>
        <dbReference type="SAM" id="Phobius"/>
    </source>
</evidence>
<dbReference type="InterPro" id="IPR003399">
    <property type="entry name" value="Mce/MlaD"/>
</dbReference>